<dbReference type="InterPro" id="IPR043519">
    <property type="entry name" value="NT_sf"/>
</dbReference>
<evidence type="ECO:0000313" key="5">
    <source>
        <dbReference type="EMBL" id="AQQ15108.1"/>
    </source>
</evidence>
<sequence>MSVELDEVYNFIASHEPFSHLPEETLAALPAQMGITYVRRGEVIVQPGQRNNTLHIIRSGAIDIVGQDNLLLDRREAGLNFGYSTLVGEPESRYYMVAVEDSVLYLLPRSAFEALLAEYPDLDRFFQTASKRVRLAAEEVQDTAAADALRTPLAQLVAGRELVTCEPDASIAQAAQTMDEHKITCLVISATEPGILTDRDLRSRVVAKRVDPDLPVSQVMTSPVRTIDQGAMVFEAMLLMSEYGFHHLPIAGPNGIAGVVTSSDIMRLLQADPIYLSAEVDTATLEELDGAYKRAAQVGVRFFERGASAAETQRLLTMIADSVARRLFVLAVDKLGPPPVPFAFVAVGSQARGEMGPASDQDNALVLSNDYDAAAHGEYFAELAEFVCQGLACAGQALCPGDMMASNAAWRMTESQWDSTFHGWVTAPDGEALLHAQVFFDFRPIFGGGEGWEEMAARVHDSAMVSAHGSRRLHTHLAALATFREPPIGFFRGLVVERSGEYADTLDIKRGGTAAVVQMARLYSITAGTGEVDTISRLKKSAGSTVSEKGAGDLLGAYEYLSNLAMRHQAAQVRAGERPNYHIDPKSLPGRDRAALRDAFGVIKSLQNALSSKYPTRAV</sequence>
<feature type="domain" description="CBS" evidence="4">
    <location>
        <begin position="220"/>
        <end position="276"/>
    </location>
</feature>
<dbReference type="Pfam" id="PF00027">
    <property type="entry name" value="cNMP_binding"/>
    <property type="match status" value="1"/>
</dbReference>
<dbReference type="OrthoDB" id="9789996at2"/>
<dbReference type="PROSITE" id="PS51371">
    <property type="entry name" value="CBS"/>
    <property type="match status" value="1"/>
</dbReference>
<dbReference type="Gene3D" id="2.60.120.10">
    <property type="entry name" value="Jelly Rolls"/>
    <property type="match status" value="1"/>
</dbReference>
<reference evidence="5 6" key="1">
    <citation type="submission" date="2016-12" db="EMBL/GenBank/DDBJ databases">
        <authorList>
            <person name="Song W.-J."/>
            <person name="Kurnit D.M."/>
        </authorList>
    </citation>
    <scope>NUCLEOTIDE SEQUENCE [LARGE SCALE GENOMIC DNA]</scope>
    <source>
        <strain evidence="5 6">DSM 30827</strain>
    </source>
</reference>
<dbReference type="Gene3D" id="3.10.580.10">
    <property type="entry name" value="CBS-domain"/>
    <property type="match status" value="1"/>
</dbReference>
<evidence type="ECO:0000259" key="3">
    <source>
        <dbReference type="PROSITE" id="PS50042"/>
    </source>
</evidence>
<dbReference type="CDD" id="cd04587">
    <property type="entry name" value="CBS_pair_CAP-ED_NT_Pol-beta-like_DUF294_assoc"/>
    <property type="match status" value="1"/>
</dbReference>
<dbReference type="PANTHER" id="PTHR43080:SF2">
    <property type="entry name" value="CBS DOMAIN-CONTAINING PROTEIN"/>
    <property type="match status" value="1"/>
</dbReference>
<dbReference type="PROSITE" id="PS50042">
    <property type="entry name" value="CNMP_BINDING_3"/>
    <property type="match status" value="1"/>
</dbReference>
<dbReference type="InterPro" id="IPR018821">
    <property type="entry name" value="DUF294_put_nucleoTrafse_sb-bd"/>
</dbReference>
<dbReference type="SUPFAM" id="SSF54631">
    <property type="entry name" value="CBS-domain pair"/>
    <property type="match status" value="1"/>
</dbReference>
<keyword evidence="1 2" id="KW-0129">CBS domain</keyword>
<feature type="domain" description="Cyclic nucleotide-binding" evidence="3">
    <location>
        <begin position="17"/>
        <end position="124"/>
    </location>
</feature>
<accession>A0A1Q2HW89</accession>
<dbReference type="PANTHER" id="PTHR43080">
    <property type="entry name" value="CBS DOMAIN-CONTAINING PROTEIN CBSX3, MITOCHONDRIAL"/>
    <property type="match status" value="1"/>
</dbReference>
<dbReference type="InterPro" id="IPR000644">
    <property type="entry name" value="CBS_dom"/>
</dbReference>
<evidence type="ECO:0000259" key="4">
    <source>
        <dbReference type="PROSITE" id="PS51371"/>
    </source>
</evidence>
<proteinExistence type="predicted"/>
<dbReference type="RefSeq" id="WP_095659842.1">
    <property type="nucleotide sequence ID" value="NZ_CP019688.1"/>
</dbReference>
<dbReference type="InterPro" id="IPR014710">
    <property type="entry name" value="RmlC-like_jellyroll"/>
</dbReference>
<dbReference type="Pfam" id="PF00571">
    <property type="entry name" value="CBS"/>
    <property type="match status" value="2"/>
</dbReference>
<dbReference type="InterPro" id="IPR000595">
    <property type="entry name" value="cNMP-bd_dom"/>
</dbReference>
<evidence type="ECO:0000256" key="2">
    <source>
        <dbReference type="PROSITE-ProRule" id="PRU00703"/>
    </source>
</evidence>
<dbReference type="KEGG" id="cgv:CGLAU_05685"/>
<dbReference type="CDD" id="cd00038">
    <property type="entry name" value="CAP_ED"/>
    <property type="match status" value="1"/>
</dbReference>
<evidence type="ECO:0000313" key="6">
    <source>
        <dbReference type="Proteomes" id="UP000217209"/>
    </source>
</evidence>
<dbReference type="SUPFAM" id="SSF81301">
    <property type="entry name" value="Nucleotidyltransferase"/>
    <property type="match status" value="1"/>
</dbReference>
<dbReference type="CDD" id="cd05401">
    <property type="entry name" value="NT_GlnE_GlnD_like"/>
    <property type="match status" value="1"/>
</dbReference>
<dbReference type="Pfam" id="PF03445">
    <property type="entry name" value="DUF294"/>
    <property type="match status" value="1"/>
</dbReference>
<dbReference type="Pfam" id="PF10335">
    <property type="entry name" value="DUF294_C"/>
    <property type="match status" value="1"/>
</dbReference>
<protein>
    <submittedName>
        <fullName evidence="5">Hypoxic response protein 1</fullName>
    </submittedName>
</protein>
<dbReference type="InterPro" id="IPR005105">
    <property type="entry name" value="GlnD_Uridyltrans_N"/>
</dbReference>
<dbReference type="InterPro" id="IPR018490">
    <property type="entry name" value="cNMP-bd_dom_sf"/>
</dbReference>
<dbReference type="InterPro" id="IPR046342">
    <property type="entry name" value="CBS_dom_sf"/>
</dbReference>
<gene>
    <name evidence="5" type="primary">hrp1</name>
    <name evidence="5" type="ORF">CGLAU_05685</name>
</gene>
<keyword evidence="6" id="KW-1185">Reference proteome</keyword>
<evidence type="ECO:0000256" key="1">
    <source>
        <dbReference type="ARBA" id="ARBA00023122"/>
    </source>
</evidence>
<organism evidence="5 6">
    <name type="scientific">Corynebacterium glaucum</name>
    <dbReference type="NCBI Taxonomy" id="187491"/>
    <lineage>
        <taxon>Bacteria</taxon>
        <taxon>Bacillati</taxon>
        <taxon>Actinomycetota</taxon>
        <taxon>Actinomycetes</taxon>
        <taxon>Mycobacteriales</taxon>
        <taxon>Corynebacteriaceae</taxon>
        <taxon>Corynebacterium</taxon>
    </lineage>
</organism>
<dbReference type="InterPro" id="IPR051257">
    <property type="entry name" value="Diverse_CBS-Domain"/>
</dbReference>
<dbReference type="SMART" id="SM00116">
    <property type="entry name" value="CBS"/>
    <property type="match status" value="2"/>
</dbReference>
<dbReference type="Proteomes" id="UP000217209">
    <property type="component" value="Chromosome"/>
</dbReference>
<dbReference type="EMBL" id="CP019688">
    <property type="protein sequence ID" value="AQQ15108.1"/>
    <property type="molecule type" value="Genomic_DNA"/>
</dbReference>
<name>A0A1Q2HW89_9CORY</name>
<dbReference type="SUPFAM" id="SSF51206">
    <property type="entry name" value="cAMP-binding domain-like"/>
    <property type="match status" value="1"/>
</dbReference>
<dbReference type="AlphaFoldDB" id="A0A1Q2HW89"/>
<dbReference type="SMART" id="SM00100">
    <property type="entry name" value="cNMP"/>
    <property type="match status" value="1"/>
</dbReference>
<dbReference type="GO" id="GO:0008773">
    <property type="term" value="F:[protein-PII] uridylyltransferase activity"/>
    <property type="evidence" value="ECO:0007669"/>
    <property type="project" value="InterPro"/>
</dbReference>